<evidence type="ECO:0000256" key="3">
    <source>
        <dbReference type="ARBA" id="ARBA00022989"/>
    </source>
</evidence>
<accession>A0AAE0PFG4</accession>
<keyword evidence="8" id="KW-1185">Reference proteome</keyword>
<dbReference type="InterPro" id="IPR008253">
    <property type="entry name" value="Marvel"/>
</dbReference>
<dbReference type="InterPro" id="IPR052649">
    <property type="entry name" value="NCE102-like"/>
</dbReference>
<dbReference type="GO" id="GO:0032126">
    <property type="term" value="C:eisosome"/>
    <property type="evidence" value="ECO:0007669"/>
    <property type="project" value="TreeGrafter"/>
</dbReference>
<proteinExistence type="predicted"/>
<feature type="transmembrane region" description="Helical" evidence="5">
    <location>
        <begin position="12"/>
        <end position="31"/>
    </location>
</feature>
<feature type="transmembrane region" description="Helical" evidence="5">
    <location>
        <begin position="155"/>
        <end position="175"/>
    </location>
</feature>
<dbReference type="AlphaFoldDB" id="A0AAE0PFG4"/>
<dbReference type="EMBL" id="JAUTDP010000006">
    <property type="protein sequence ID" value="KAK3398849.1"/>
    <property type="molecule type" value="Genomic_DNA"/>
</dbReference>
<keyword evidence="4 5" id="KW-0472">Membrane</keyword>
<dbReference type="PANTHER" id="PTHR28165:SF2">
    <property type="entry name" value="MARVEL DOMAIN-CONTAINING PROTEIN"/>
    <property type="match status" value="1"/>
</dbReference>
<dbReference type="GO" id="GO:0005886">
    <property type="term" value="C:plasma membrane"/>
    <property type="evidence" value="ECO:0007669"/>
    <property type="project" value="TreeGrafter"/>
</dbReference>
<comment type="caution">
    <text evidence="7">The sequence shown here is derived from an EMBL/GenBank/DDBJ whole genome shotgun (WGS) entry which is preliminary data.</text>
</comment>
<dbReference type="Pfam" id="PF01284">
    <property type="entry name" value="MARVEL"/>
    <property type="match status" value="1"/>
</dbReference>
<dbReference type="GO" id="GO:0072659">
    <property type="term" value="P:protein localization to plasma membrane"/>
    <property type="evidence" value="ECO:0007669"/>
    <property type="project" value="TreeGrafter"/>
</dbReference>
<evidence type="ECO:0000259" key="6">
    <source>
        <dbReference type="Pfam" id="PF01284"/>
    </source>
</evidence>
<protein>
    <submittedName>
        <fullName evidence="7">Marvel domain-containing protein</fullName>
    </submittedName>
</protein>
<comment type="subcellular location">
    <subcellularLocation>
        <location evidence="1">Membrane</location>
        <topology evidence="1">Multi-pass membrane protein</topology>
    </subcellularLocation>
</comment>
<reference evidence="7" key="2">
    <citation type="submission" date="2023-07" db="EMBL/GenBank/DDBJ databases">
        <authorList>
            <consortium name="Lawrence Berkeley National Laboratory"/>
            <person name="Haridas S."/>
            <person name="Hensen N."/>
            <person name="Bonometti L."/>
            <person name="Westerberg I."/>
            <person name="Brannstrom I.O."/>
            <person name="Guillou S."/>
            <person name="Cros-Aarteil S."/>
            <person name="Calhoun S."/>
            <person name="Kuo A."/>
            <person name="Mondo S."/>
            <person name="Pangilinan J."/>
            <person name="Riley R."/>
            <person name="LaButti K."/>
            <person name="Andreopoulos B."/>
            <person name="Lipzen A."/>
            <person name="Chen C."/>
            <person name="Yanf M."/>
            <person name="Daum C."/>
            <person name="Ng V."/>
            <person name="Clum A."/>
            <person name="Steindorff A."/>
            <person name="Ohm R."/>
            <person name="Martin F."/>
            <person name="Silar P."/>
            <person name="Natvig D."/>
            <person name="Lalanne C."/>
            <person name="Gautier V."/>
            <person name="Ament-velasquez S.L."/>
            <person name="Kruys A."/>
            <person name="Hutchinson M.I."/>
            <person name="Powell A.J."/>
            <person name="Barry K."/>
            <person name="Miller A.N."/>
            <person name="Grigoriev I.V."/>
            <person name="Debuchy R."/>
            <person name="Gladieux P."/>
            <person name="Thoren M.H."/>
            <person name="Johannesson H."/>
        </authorList>
    </citation>
    <scope>NUCLEOTIDE SEQUENCE</scope>
    <source>
        <strain evidence="7">FGSC 1904</strain>
    </source>
</reference>
<sequence length="194" mass="20766">MVLAGVSLGLRGLQILFGAVIVGLSAHFITSQRIGSAPTTTKYSVFTGAYGIIEGLFGIAALFASFIPDVVVLGADAVGALVLLAGGIAWAIGTRSVSCTDIRKADKIVNNDLLNQGKQKYKGEWIYGIFHDNPSEKEAWSRLQDSCKRGLADEIFQFLGFAVLVGLVVVGWLRWRGGRGDGWWGEDETVSLSS</sequence>
<evidence type="ECO:0000256" key="1">
    <source>
        <dbReference type="ARBA" id="ARBA00004141"/>
    </source>
</evidence>
<name>A0AAE0PFG4_SORBR</name>
<evidence type="ECO:0000256" key="2">
    <source>
        <dbReference type="ARBA" id="ARBA00022692"/>
    </source>
</evidence>
<feature type="transmembrane region" description="Helical" evidence="5">
    <location>
        <begin position="70"/>
        <end position="93"/>
    </location>
</feature>
<evidence type="ECO:0000313" key="7">
    <source>
        <dbReference type="EMBL" id="KAK3398849.1"/>
    </source>
</evidence>
<keyword evidence="3 5" id="KW-1133">Transmembrane helix</keyword>
<dbReference type="PANTHER" id="PTHR28165">
    <property type="entry name" value="NON-CLASSICAL EXPORT PROTEIN 2-RELATED"/>
    <property type="match status" value="1"/>
</dbReference>
<dbReference type="Proteomes" id="UP001281003">
    <property type="component" value="Unassembled WGS sequence"/>
</dbReference>
<dbReference type="GO" id="GO:0070941">
    <property type="term" value="P:eisosome assembly"/>
    <property type="evidence" value="ECO:0007669"/>
    <property type="project" value="TreeGrafter"/>
</dbReference>
<keyword evidence="2 5" id="KW-0812">Transmembrane</keyword>
<evidence type="ECO:0000256" key="5">
    <source>
        <dbReference type="SAM" id="Phobius"/>
    </source>
</evidence>
<evidence type="ECO:0000256" key="4">
    <source>
        <dbReference type="ARBA" id="ARBA00023136"/>
    </source>
</evidence>
<evidence type="ECO:0000313" key="8">
    <source>
        <dbReference type="Proteomes" id="UP001281003"/>
    </source>
</evidence>
<feature type="domain" description="MARVEL" evidence="6">
    <location>
        <begin position="7"/>
        <end position="169"/>
    </location>
</feature>
<organism evidence="7 8">
    <name type="scientific">Sordaria brevicollis</name>
    <dbReference type="NCBI Taxonomy" id="83679"/>
    <lineage>
        <taxon>Eukaryota</taxon>
        <taxon>Fungi</taxon>
        <taxon>Dikarya</taxon>
        <taxon>Ascomycota</taxon>
        <taxon>Pezizomycotina</taxon>
        <taxon>Sordariomycetes</taxon>
        <taxon>Sordariomycetidae</taxon>
        <taxon>Sordariales</taxon>
        <taxon>Sordariaceae</taxon>
        <taxon>Sordaria</taxon>
    </lineage>
</organism>
<feature type="transmembrane region" description="Helical" evidence="5">
    <location>
        <begin position="43"/>
        <end position="64"/>
    </location>
</feature>
<gene>
    <name evidence="7" type="ORF">B0T20DRAFT_507314</name>
</gene>
<reference evidence="7" key="1">
    <citation type="journal article" date="2023" name="Mol. Phylogenet. Evol.">
        <title>Genome-scale phylogeny and comparative genomics of the fungal order Sordariales.</title>
        <authorList>
            <person name="Hensen N."/>
            <person name="Bonometti L."/>
            <person name="Westerberg I."/>
            <person name="Brannstrom I.O."/>
            <person name="Guillou S."/>
            <person name="Cros-Aarteil S."/>
            <person name="Calhoun S."/>
            <person name="Haridas S."/>
            <person name="Kuo A."/>
            <person name="Mondo S."/>
            <person name="Pangilinan J."/>
            <person name="Riley R."/>
            <person name="LaButti K."/>
            <person name="Andreopoulos B."/>
            <person name="Lipzen A."/>
            <person name="Chen C."/>
            <person name="Yan M."/>
            <person name="Daum C."/>
            <person name="Ng V."/>
            <person name="Clum A."/>
            <person name="Steindorff A."/>
            <person name="Ohm R.A."/>
            <person name="Martin F."/>
            <person name="Silar P."/>
            <person name="Natvig D.O."/>
            <person name="Lalanne C."/>
            <person name="Gautier V."/>
            <person name="Ament-Velasquez S.L."/>
            <person name="Kruys A."/>
            <person name="Hutchinson M.I."/>
            <person name="Powell A.J."/>
            <person name="Barry K."/>
            <person name="Miller A.N."/>
            <person name="Grigoriev I.V."/>
            <person name="Debuchy R."/>
            <person name="Gladieux P."/>
            <person name="Hiltunen Thoren M."/>
            <person name="Johannesson H."/>
        </authorList>
    </citation>
    <scope>NUCLEOTIDE SEQUENCE</scope>
    <source>
        <strain evidence="7">FGSC 1904</strain>
    </source>
</reference>